<accession>A0A5C7FBH8</accession>
<gene>
    <name evidence="2" type="ORF">FTX54_016485</name>
</gene>
<sequence length="195" mass="21727">MLEIIFDILKQLGITGLIIGIGVEALSVPFPAAIVFLLYGYVMQPSGLELIWISLGASAAYTGIAYIPYLLSVKFKYLVQRRVQSGRAQRMVTVMEKYRGWTIAGGRVLGMGYIVYVASFCRISPIRYGIFTFIGIVPVALSMLYLGGLGNVEAVYTTFQNVQYLVMGVLAAALGYYIYYRVKRRKEARPGEVKY</sequence>
<feature type="transmembrane region" description="Helical" evidence="1">
    <location>
        <begin position="128"/>
        <end position="150"/>
    </location>
</feature>
<proteinExistence type="predicted"/>
<dbReference type="Proteomes" id="UP000321816">
    <property type="component" value="Chromosome"/>
</dbReference>
<dbReference type="RefSeq" id="WP_147802568.1">
    <property type="nucleotide sequence ID" value="NZ_CP144914.1"/>
</dbReference>
<keyword evidence="1" id="KW-0812">Transmembrane</keyword>
<evidence type="ECO:0000313" key="3">
    <source>
        <dbReference type="Proteomes" id="UP000321816"/>
    </source>
</evidence>
<evidence type="ECO:0008006" key="4">
    <source>
        <dbReference type="Google" id="ProtNLM"/>
    </source>
</evidence>
<keyword evidence="1" id="KW-0472">Membrane</keyword>
<dbReference type="EMBL" id="CP144914">
    <property type="protein sequence ID" value="WWD79968.1"/>
    <property type="molecule type" value="Genomic_DNA"/>
</dbReference>
<feature type="transmembrane region" description="Helical" evidence="1">
    <location>
        <begin position="12"/>
        <end position="39"/>
    </location>
</feature>
<organism evidence="2 3">
    <name type="scientific">Alkalicoccus halolimnae</name>
    <dbReference type="NCBI Taxonomy" id="1667239"/>
    <lineage>
        <taxon>Bacteria</taxon>
        <taxon>Bacillati</taxon>
        <taxon>Bacillota</taxon>
        <taxon>Bacilli</taxon>
        <taxon>Bacillales</taxon>
        <taxon>Bacillaceae</taxon>
        <taxon>Alkalicoccus</taxon>
    </lineage>
</organism>
<protein>
    <recommendedName>
        <fullName evidence="4">DedA family protein</fullName>
    </recommendedName>
</protein>
<feature type="transmembrane region" description="Helical" evidence="1">
    <location>
        <begin position="51"/>
        <end position="71"/>
    </location>
</feature>
<feature type="transmembrane region" description="Helical" evidence="1">
    <location>
        <begin position="162"/>
        <end position="180"/>
    </location>
</feature>
<reference evidence="2 3" key="1">
    <citation type="submission" date="2024-01" db="EMBL/GenBank/DDBJ databases">
        <title>Complete Genome Sequence of Alkalicoccus halolimnae BZ-SZ-XJ29T, a Moderately Halophilic Bacterium Isolated from a Salt Lake.</title>
        <authorList>
            <person name="Zhao B."/>
        </authorList>
    </citation>
    <scope>NUCLEOTIDE SEQUENCE [LARGE SCALE GENOMIC DNA]</scope>
    <source>
        <strain evidence="2 3">BZ-SZ-XJ29</strain>
    </source>
</reference>
<dbReference type="OrthoDB" id="9813426at2"/>
<keyword evidence="1" id="KW-1133">Transmembrane helix</keyword>
<name>A0A5C7FBH8_9BACI</name>
<evidence type="ECO:0000256" key="1">
    <source>
        <dbReference type="SAM" id="Phobius"/>
    </source>
</evidence>
<dbReference type="KEGG" id="ahal:FTX54_016485"/>
<dbReference type="AlphaFoldDB" id="A0A5C7FBH8"/>
<evidence type="ECO:0000313" key="2">
    <source>
        <dbReference type="EMBL" id="WWD79968.1"/>
    </source>
</evidence>
<keyword evidence="3" id="KW-1185">Reference proteome</keyword>